<evidence type="ECO:0000256" key="7">
    <source>
        <dbReference type="ARBA" id="ARBA00023136"/>
    </source>
</evidence>
<evidence type="ECO:0000313" key="12">
    <source>
        <dbReference type="EMBL" id="TVV72163.1"/>
    </source>
</evidence>
<evidence type="ECO:0000256" key="3">
    <source>
        <dbReference type="ARBA" id="ARBA00022519"/>
    </source>
</evidence>
<evidence type="ECO:0000256" key="5">
    <source>
        <dbReference type="ARBA" id="ARBA00022692"/>
    </source>
</evidence>
<dbReference type="Pfam" id="PF03799">
    <property type="entry name" value="FtsQ_DivIB_C"/>
    <property type="match status" value="1"/>
</dbReference>
<evidence type="ECO:0000256" key="4">
    <source>
        <dbReference type="ARBA" id="ARBA00022618"/>
    </source>
</evidence>
<reference evidence="12 13" key="1">
    <citation type="submission" date="2019-07" db="EMBL/GenBank/DDBJ databases">
        <title>Sphingomonas solaris sp. nov., isolated from a solar panel from Boston, Massachusetts.</title>
        <authorList>
            <person name="Tanner K."/>
            <person name="Pascual J."/>
            <person name="Mancuso C."/>
            <person name="Pereto J."/>
            <person name="Khalil A."/>
            <person name="Vilanova C."/>
        </authorList>
    </citation>
    <scope>NUCLEOTIDE SEQUENCE [LARGE SCALE GENOMIC DNA]</scope>
    <source>
        <strain evidence="12 13">R4DWN</strain>
    </source>
</reference>
<feature type="domain" description="POTRA" evidence="11">
    <location>
        <begin position="91"/>
        <end position="159"/>
    </location>
</feature>
<accession>A0A558QYC7</accession>
<keyword evidence="5 9" id="KW-0812">Transmembrane</keyword>
<dbReference type="GO" id="GO:0090529">
    <property type="term" value="P:cell septum assembly"/>
    <property type="evidence" value="ECO:0007669"/>
    <property type="project" value="InterPro"/>
</dbReference>
<dbReference type="Proteomes" id="UP000318681">
    <property type="component" value="Unassembled WGS sequence"/>
</dbReference>
<evidence type="ECO:0000313" key="13">
    <source>
        <dbReference type="Proteomes" id="UP000318681"/>
    </source>
</evidence>
<dbReference type="PANTHER" id="PTHR35851:SF1">
    <property type="entry name" value="CELL DIVISION PROTEIN FTSQ"/>
    <property type="match status" value="1"/>
</dbReference>
<keyword evidence="3 9" id="KW-0997">Cell inner membrane</keyword>
<evidence type="ECO:0000256" key="1">
    <source>
        <dbReference type="ARBA" id="ARBA00004370"/>
    </source>
</evidence>
<dbReference type="RefSeq" id="WP_145153841.1">
    <property type="nucleotide sequence ID" value="NZ_VNIM01000070.1"/>
</dbReference>
<evidence type="ECO:0000256" key="9">
    <source>
        <dbReference type="HAMAP-Rule" id="MF_00911"/>
    </source>
</evidence>
<gene>
    <name evidence="9" type="primary">ftsQ</name>
    <name evidence="12" type="ORF">FOY91_15245</name>
</gene>
<feature type="region of interest" description="Disordered" evidence="10">
    <location>
        <begin position="292"/>
        <end position="327"/>
    </location>
</feature>
<comment type="subcellular location">
    <subcellularLocation>
        <location evidence="9">Cell inner membrane</location>
        <topology evidence="9">Single-pass type II membrane protein</topology>
    </subcellularLocation>
    <subcellularLocation>
        <location evidence="1">Membrane</location>
    </subcellularLocation>
    <text evidence="9">Localizes to the division septum.</text>
</comment>
<proteinExistence type="inferred from homology"/>
<keyword evidence="13" id="KW-1185">Reference proteome</keyword>
<evidence type="ECO:0000256" key="6">
    <source>
        <dbReference type="ARBA" id="ARBA00022989"/>
    </source>
</evidence>
<evidence type="ECO:0000259" key="11">
    <source>
        <dbReference type="PROSITE" id="PS51779"/>
    </source>
</evidence>
<dbReference type="InterPro" id="IPR045335">
    <property type="entry name" value="FtsQ_C_sf"/>
</dbReference>
<dbReference type="GO" id="GO:0043093">
    <property type="term" value="P:FtsZ-dependent cytokinesis"/>
    <property type="evidence" value="ECO:0007669"/>
    <property type="project" value="UniProtKB-UniRule"/>
</dbReference>
<dbReference type="Gene3D" id="3.10.20.310">
    <property type="entry name" value="membrane protein fhac"/>
    <property type="match status" value="1"/>
</dbReference>
<dbReference type="InterPro" id="IPR026579">
    <property type="entry name" value="FtsQ"/>
</dbReference>
<dbReference type="GO" id="GO:0005886">
    <property type="term" value="C:plasma membrane"/>
    <property type="evidence" value="ECO:0007669"/>
    <property type="project" value="UniProtKB-SubCell"/>
</dbReference>
<dbReference type="HAMAP" id="MF_00911">
    <property type="entry name" value="FtsQ_subfam"/>
    <property type="match status" value="1"/>
</dbReference>
<protein>
    <recommendedName>
        <fullName evidence="9">Cell division protein FtsQ</fullName>
    </recommendedName>
</protein>
<organism evidence="12 13">
    <name type="scientific">Alterirhizorhabdus solaris</name>
    <dbReference type="NCBI Taxonomy" id="2529389"/>
    <lineage>
        <taxon>Bacteria</taxon>
        <taxon>Pseudomonadati</taxon>
        <taxon>Pseudomonadota</taxon>
        <taxon>Alphaproteobacteria</taxon>
        <taxon>Sphingomonadales</taxon>
        <taxon>Rhizorhabdaceae</taxon>
        <taxon>Alterirhizorhabdus</taxon>
    </lineage>
</organism>
<evidence type="ECO:0000256" key="2">
    <source>
        <dbReference type="ARBA" id="ARBA00022475"/>
    </source>
</evidence>
<dbReference type="InterPro" id="IPR034746">
    <property type="entry name" value="POTRA"/>
</dbReference>
<keyword evidence="8 9" id="KW-0131">Cell cycle</keyword>
<comment type="function">
    <text evidence="9">Essential cell division protein.</text>
</comment>
<feature type="compositionally biased region" description="Low complexity" evidence="10">
    <location>
        <begin position="299"/>
        <end position="313"/>
    </location>
</feature>
<dbReference type="OrthoDB" id="9783091at2"/>
<comment type="similarity">
    <text evidence="9">Belongs to the FtsQ/DivIB family. FtsQ subfamily.</text>
</comment>
<keyword evidence="2 9" id="KW-1003">Cell membrane</keyword>
<sequence>MTARAQPATIRRGAPPRKRTPAKPRVVVKTQAQANRALAIMPPGVASAARIAGRWLIVLLLVAGAIFGFIAMGLPQMVGTEIGELIGRAGFAVKRIEITGIDRMDRRQVENASLDQTARAMPLVDLGEIRQRLLQQGWVKDARVSRRFPDTLVIDIVERQPAAIWQYQRRLALVDADGRVIEQVRLEGTPLPDLPIVIGPGANRRLDALADLLKAAPQLKPMLDGATWVGDRRWDIRFRSGETLSLPEGDAQARDALVDFAKRDGVARLLGQGIVRFDMRVPGRFVVRVKDPVPPPAIDTPTGGATTPAAVPRAAPPPVDEDGTSNT</sequence>
<dbReference type="InterPro" id="IPR013685">
    <property type="entry name" value="POTRA_FtsQ_type"/>
</dbReference>
<dbReference type="InterPro" id="IPR005548">
    <property type="entry name" value="Cell_div_FtsQ/DivIB_C"/>
</dbReference>
<dbReference type="Gene3D" id="3.40.50.11690">
    <property type="entry name" value="Cell division protein FtsQ/DivIB"/>
    <property type="match status" value="1"/>
</dbReference>
<dbReference type="EMBL" id="VNIM01000070">
    <property type="protein sequence ID" value="TVV72163.1"/>
    <property type="molecule type" value="Genomic_DNA"/>
</dbReference>
<keyword evidence="6 9" id="KW-1133">Transmembrane helix</keyword>
<dbReference type="GO" id="GO:0032153">
    <property type="term" value="C:cell division site"/>
    <property type="evidence" value="ECO:0007669"/>
    <property type="project" value="UniProtKB-UniRule"/>
</dbReference>
<dbReference type="PROSITE" id="PS51779">
    <property type="entry name" value="POTRA"/>
    <property type="match status" value="1"/>
</dbReference>
<name>A0A558QYC7_9SPHN</name>
<comment type="caution">
    <text evidence="12">The sequence shown here is derived from an EMBL/GenBank/DDBJ whole genome shotgun (WGS) entry which is preliminary data.</text>
</comment>
<dbReference type="PANTHER" id="PTHR35851">
    <property type="entry name" value="CELL DIVISION PROTEIN FTSQ"/>
    <property type="match status" value="1"/>
</dbReference>
<feature type="region of interest" description="Disordered" evidence="10">
    <location>
        <begin position="1"/>
        <end position="23"/>
    </location>
</feature>
<keyword evidence="7 9" id="KW-0472">Membrane</keyword>
<evidence type="ECO:0000256" key="8">
    <source>
        <dbReference type="ARBA" id="ARBA00023306"/>
    </source>
</evidence>
<keyword evidence="4 9" id="KW-0132">Cell division</keyword>
<dbReference type="AlphaFoldDB" id="A0A558QYC7"/>
<evidence type="ECO:0000256" key="10">
    <source>
        <dbReference type="SAM" id="MobiDB-lite"/>
    </source>
</evidence>
<dbReference type="Pfam" id="PF08478">
    <property type="entry name" value="POTRA_1"/>
    <property type="match status" value="1"/>
</dbReference>
<feature type="transmembrane region" description="Helical" evidence="9">
    <location>
        <begin position="55"/>
        <end position="74"/>
    </location>
</feature>